<feature type="binding site" evidence="1">
    <location>
        <position position="706"/>
    </location>
    <ligand>
        <name>2-oxoglutarate</name>
        <dbReference type="ChEBI" id="CHEBI:16810"/>
    </ligand>
</feature>
<protein>
    <recommendedName>
        <fullName evidence="3">Alpha-ketoglutarate-dependent dioxygenase AlkB-like domain-containing protein</fullName>
    </recommendedName>
</protein>
<feature type="region of interest" description="Disordered" evidence="2">
    <location>
        <begin position="45"/>
        <end position="97"/>
    </location>
</feature>
<dbReference type="Gene3D" id="2.60.120.590">
    <property type="entry name" value="Alpha-ketoglutarate-dependent dioxygenase AlkB-like"/>
    <property type="match status" value="1"/>
</dbReference>
<evidence type="ECO:0000256" key="1">
    <source>
        <dbReference type="PIRSR" id="PIRSR632852-1"/>
    </source>
</evidence>
<dbReference type="OrthoDB" id="2163491at2759"/>
<dbReference type="AlphaFoldDB" id="A0A9P6JQ55"/>
<feature type="binding site" evidence="1">
    <location>
        <position position="715"/>
    </location>
    <ligand>
        <name>2-oxoglutarate</name>
        <dbReference type="ChEBI" id="CHEBI:16810"/>
    </ligand>
</feature>
<feature type="compositionally biased region" description="Low complexity" evidence="2">
    <location>
        <begin position="67"/>
        <end position="82"/>
    </location>
</feature>
<evidence type="ECO:0000313" key="4">
    <source>
        <dbReference type="EMBL" id="KAF9529247.1"/>
    </source>
</evidence>
<dbReference type="GO" id="GO:0006307">
    <property type="term" value="P:DNA alkylation repair"/>
    <property type="evidence" value="ECO:0007669"/>
    <property type="project" value="TreeGrafter"/>
</dbReference>
<dbReference type="InterPro" id="IPR027450">
    <property type="entry name" value="AlkB-like"/>
</dbReference>
<gene>
    <name evidence="4" type="ORF">CPB83DRAFT_273364</name>
</gene>
<dbReference type="GO" id="GO:0035516">
    <property type="term" value="F:broad specificity oxidative DNA demethylase activity"/>
    <property type="evidence" value="ECO:0007669"/>
    <property type="project" value="TreeGrafter"/>
</dbReference>
<dbReference type="InterPro" id="IPR032852">
    <property type="entry name" value="ALKBH2"/>
</dbReference>
<evidence type="ECO:0000313" key="5">
    <source>
        <dbReference type="Proteomes" id="UP000807306"/>
    </source>
</evidence>
<dbReference type="PANTHER" id="PTHR31573:SF4">
    <property type="entry name" value="FE2OG DIOXYGENASE DOMAIN-CONTAINING PROTEIN"/>
    <property type="match status" value="1"/>
</dbReference>
<dbReference type="PANTHER" id="PTHR31573">
    <property type="entry name" value="ALPHA-KETOGLUTARATE-DEPENDENT DIOXYGENASE ALKB HOMOLOG 2"/>
    <property type="match status" value="1"/>
</dbReference>
<accession>A0A9P6JQ55</accession>
<feature type="domain" description="Alpha-ketoglutarate-dependent dioxygenase AlkB-like" evidence="3">
    <location>
        <begin position="656"/>
        <end position="783"/>
    </location>
</feature>
<feature type="compositionally biased region" description="Basic residues" evidence="2">
    <location>
        <begin position="54"/>
        <end position="64"/>
    </location>
</feature>
<dbReference type="GO" id="GO:0008198">
    <property type="term" value="F:ferrous iron binding"/>
    <property type="evidence" value="ECO:0007669"/>
    <property type="project" value="TreeGrafter"/>
</dbReference>
<dbReference type="Proteomes" id="UP000807306">
    <property type="component" value="Unassembled WGS sequence"/>
</dbReference>
<evidence type="ECO:0000256" key="2">
    <source>
        <dbReference type="SAM" id="MobiDB-lite"/>
    </source>
</evidence>
<dbReference type="EMBL" id="MU157847">
    <property type="protein sequence ID" value="KAF9529247.1"/>
    <property type="molecule type" value="Genomic_DNA"/>
</dbReference>
<keyword evidence="5" id="KW-1185">Reference proteome</keyword>
<dbReference type="SUPFAM" id="SSF51197">
    <property type="entry name" value="Clavaminate synthase-like"/>
    <property type="match status" value="1"/>
</dbReference>
<sequence>MVPSVKRQKVAHHSIYEAVNMKMENYGEIDLHSLPPHLLPNELEAEAATSQPRSKNRRRNRHRPMASIGSDSSISRPSQRRPVAAAPLESDIDKRKLGPAQAIANSIEAPIEDEANRAGSSGYRIITPVQSPIPKIEEYSLNSVSPPVDGSTDRSHYLHSRDDLFTMDEEAPVKIVKPESLLTPPLDFVLDTRFPKPKLPHLPPIWAESRQEICEGFDWFRSYQGGVYHVDNAVKGYMLGGFAARRDVFEHGGRFIISHGGGKAESVICRDGLYTSAQASDQLAEDKSVRALLENYWTGRPLVLVIDDKYVLFPYDLTADGVTYAVLGFYTIAYAWAEYQLANNETGRVIRYKFAFQWCEGQGDPWWLDKSVEGYNSEAGSLPQPVQASAAEKSVETVISTGLPLKISEAELYSTNFSPLDGFFNSPQICNVCHIPSPHVYSSWFCLEPDCIVFWRDPINQELVEDPGEYKPGFLELIPPRSQLEDLVLLPEPVVVAKNEPLTGYAFTRGVHCPKCGRLSCRFQWKKLSCLKCSWEQHVEIPKRSAENLRAGRLPVPFEKFYLNSSSAIIHGPLTSFGFGNGGRVPAIKLAIRRQTKFLSDIKNRLTLVNSGSADGHSELTNVCPQALVAVRNVATDLIVVGRGTLLTNYFSHNAGEPYQYVGGDANTVPFEEAPAVSDARSLIQKRIREALQLNASFNEVLSCAYMERQRMAFHSDAEVGLGPLVAGLSLGSPALMHFRLHRKYDPEYEQRGIQMTVVLRHGDILVMDGAGVQDFYEHTVVPNNFRIAATARQITKQHHVKKEETP</sequence>
<proteinExistence type="predicted"/>
<organism evidence="4 5">
    <name type="scientific">Crepidotus variabilis</name>
    <dbReference type="NCBI Taxonomy" id="179855"/>
    <lineage>
        <taxon>Eukaryota</taxon>
        <taxon>Fungi</taxon>
        <taxon>Dikarya</taxon>
        <taxon>Basidiomycota</taxon>
        <taxon>Agaricomycotina</taxon>
        <taxon>Agaricomycetes</taxon>
        <taxon>Agaricomycetidae</taxon>
        <taxon>Agaricales</taxon>
        <taxon>Agaricineae</taxon>
        <taxon>Crepidotaceae</taxon>
        <taxon>Crepidotus</taxon>
    </lineage>
</organism>
<dbReference type="Pfam" id="PF13532">
    <property type="entry name" value="2OG-FeII_Oxy_2"/>
    <property type="match status" value="1"/>
</dbReference>
<dbReference type="InterPro" id="IPR037151">
    <property type="entry name" value="AlkB-like_sf"/>
</dbReference>
<feature type="binding site" evidence="1">
    <location>
        <position position="779"/>
    </location>
    <ligand>
        <name>2-oxoglutarate</name>
        <dbReference type="ChEBI" id="CHEBI:16810"/>
    </ligand>
</feature>
<comment type="caution">
    <text evidence="4">The sequence shown here is derived from an EMBL/GenBank/DDBJ whole genome shotgun (WGS) entry which is preliminary data.</text>
</comment>
<evidence type="ECO:0000259" key="3">
    <source>
        <dbReference type="Pfam" id="PF13532"/>
    </source>
</evidence>
<dbReference type="GO" id="GO:0051747">
    <property type="term" value="F:cytosine C-5 DNA demethylase activity"/>
    <property type="evidence" value="ECO:0007669"/>
    <property type="project" value="TreeGrafter"/>
</dbReference>
<reference evidence="4" key="1">
    <citation type="submission" date="2020-11" db="EMBL/GenBank/DDBJ databases">
        <authorList>
            <consortium name="DOE Joint Genome Institute"/>
            <person name="Ahrendt S."/>
            <person name="Riley R."/>
            <person name="Andreopoulos W."/>
            <person name="Labutti K."/>
            <person name="Pangilinan J."/>
            <person name="Ruiz-Duenas F.J."/>
            <person name="Barrasa J.M."/>
            <person name="Sanchez-Garcia M."/>
            <person name="Camarero S."/>
            <person name="Miyauchi S."/>
            <person name="Serrano A."/>
            <person name="Linde D."/>
            <person name="Babiker R."/>
            <person name="Drula E."/>
            <person name="Ayuso-Fernandez I."/>
            <person name="Pacheco R."/>
            <person name="Padilla G."/>
            <person name="Ferreira P."/>
            <person name="Barriuso J."/>
            <person name="Kellner H."/>
            <person name="Castanera R."/>
            <person name="Alfaro M."/>
            <person name="Ramirez L."/>
            <person name="Pisabarro A.G."/>
            <person name="Kuo A."/>
            <person name="Tritt A."/>
            <person name="Lipzen A."/>
            <person name="He G."/>
            <person name="Yan M."/>
            <person name="Ng V."/>
            <person name="Cullen D."/>
            <person name="Martin F."/>
            <person name="Rosso M.-N."/>
            <person name="Henrissat B."/>
            <person name="Hibbett D."/>
            <person name="Martinez A.T."/>
            <person name="Grigoriev I.V."/>
        </authorList>
    </citation>
    <scope>NUCLEOTIDE SEQUENCE</scope>
    <source>
        <strain evidence="4">CBS 506.95</strain>
    </source>
</reference>
<name>A0A9P6JQ55_9AGAR</name>